<reference evidence="1" key="1">
    <citation type="submission" date="2015-06" db="EMBL/GenBank/DDBJ databases">
        <authorList>
            <person name="Joergensen T."/>
        </authorList>
    </citation>
    <scope>NUCLEOTIDE SEQUENCE</scope>
    <source>
        <strain evidence="1">RGFK1718</strain>
    </source>
</reference>
<reference evidence="1" key="2">
    <citation type="submission" date="2015-07" db="EMBL/GenBank/DDBJ databases">
        <title>Plasmids, circular viruses and viroids from rat gut.</title>
        <authorList>
            <person name="Jorgensen T.J."/>
            <person name="Hansen M.A."/>
            <person name="Xu Z."/>
            <person name="Tabak M.A."/>
            <person name="Sorensen S.J."/>
            <person name="Hansen L.H."/>
        </authorList>
    </citation>
    <scope>NUCLEOTIDE SEQUENCE</scope>
    <source>
        <strain evidence="1">RGFK1718</strain>
    </source>
</reference>
<evidence type="ECO:0000313" key="1">
    <source>
        <dbReference type="EMBL" id="CRY97736.1"/>
    </source>
</evidence>
<dbReference type="AlphaFoldDB" id="A0A0H5Q6R7"/>
<proteinExistence type="predicted"/>
<accession>A0A0H5Q6R7</accession>
<sequence>MARISAQVILRTKDNIPANYCSNTFFFDIDELSITGQDRQAQTDHIEDAIVQLYAELAPTLAGLSGTGHRIKFVDIDDPRPQYPYHEALFSIGLTPNVKSLPQEVCIASSFEADQDAGTNQATRRGRVFLGPINEEALNGSDGRITDEFQGYVEAAFDNFADAQDTAGDSGWRWCVYSRTLDHMAQVTSGHVDNAFDIQRRRGVSSTLRKTWAL</sequence>
<dbReference type="EMBL" id="LN854221">
    <property type="protein sequence ID" value="CRY97736.1"/>
    <property type="molecule type" value="Genomic_DNA"/>
</dbReference>
<protein>
    <submittedName>
        <fullName evidence="1">Uncharacterized protein</fullName>
    </submittedName>
</protein>
<name>A0A0H5Q6R7_9ZZZZ</name>
<organism evidence="1">
    <name type="scientific">uncultured prokaryote</name>
    <dbReference type="NCBI Taxonomy" id="198431"/>
    <lineage>
        <taxon>unclassified sequences</taxon>
        <taxon>environmental samples</taxon>
    </lineage>
</organism>